<dbReference type="InterPro" id="IPR011041">
    <property type="entry name" value="Quinoprot_gluc/sorb_DH_b-prop"/>
</dbReference>
<dbReference type="InterPro" id="IPR011042">
    <property type="entry name" value="6-blade_b-propeller_TolB-like"/>
</dbReference>
<accession>A0A1Q2CYN3</accession>
<proteinExistence type="predicted"/>
<dbReference type="InterPro" id="IPR012938">
    <property type="entry name" value="Glc/Sorbosone_DH"/>
</dbReference>
<feature type="region of interest" description="Disordered" evidence="1">
    <location>
        <begin position="19"/>
        <end position="74"/>
    </location>
</feature>
<feature type="compositionally biased region" description="Polar residues" evidence="1">
    <location>
        <begin position="22"/>
        <end position="43"/>
    </location>
</feature>
<feature type="signal peptide" evidence="2">
    <location>
        <begin position="1"/>
        <end position="18"/>
    </location>
</feature>
<name>A0A1Q2CYN3_9ACTN</name>
<evidence type="ECO:0000259" key="3">
    <source>
        <dbReference type="Pfam" id="PF07995"/>
    </source>
</evidence>
<feature type="region of interest" description="Disordered" evidence="1">
    <location>
        <begin position="299"/>
        <end position="323"/>
    </location>
</feature>
<sequence length="410" mass="42773">MRALRIATLTALAGLAAACSSPGETPTAPSGTPAQSTPVANPQASSDPSVASTSPAPSAEATSAAPSPTPTSHTFTVAEHETFDEPWAMTFLPGTDVLAVTERGGALKLRDASGVREVSGVPEVTVTQQGGLGDIIAGPTFEQDGTVYLSWVESGEGGTGAVVGTAKLDVDGAALSDVTKIWEQSPKIDGGGHYSHRLAIQGEYLFVSSGDRRQFTPAQEIDSTLGKILRLTLDGQPAADNPFQEDAPIAQQFWSIGHRNPLGLAFDADGRLWSSEMGPKGGDEVNLIRPGLNYGWPEASNGSNYDGSDIPDHTGGDGFEPPKVSWNPSVSPGSLMIYQGDLFPAWKGDAFIGALSGEALIRVNLAGDTAALADTWPMDARIREVEEGPDGAIWLLRDGDSAALLELRPE</sequence>
<feature type="chain" id="PRO_5038967374" evidence="2">
    <location>
        <begin position="19"/>
        <end position="410"/>
    </location>
</feature>
<reference evidence="4 5" key="1">
    <citation type="journal article" date="2008" name="Int. J. Syst. Evol. Microbiol.">
        <title>Tessaracoccus flavescens sp. nov., isolated from marine sediment.</title>
        <authorList>
            <person name="Lee D.W."/>
            <person name="Lee S.D."/>
        </authorList>
    </citation>
    <scope>NUCLEOTIDE SEQUENCE [LARGE SCALE GENOMIC DNA]</scope>
    <source>
        <strain evidence="4 5">SST-39T</strain>
    </source>
</reference>
<dbReference type="Pfam" id="PF07995">
    <property type="entry name" value="GSDH"/>
    <property type="match status" value="1"/>
</dbReference>
<dbReference type="PANTHER" id="PTHR19328">
    <property type="entry name" value="HEDGEHOG-INTERACTING PROTEIN"/>
    <property type="match status" value="1"/>
</dbReference>
<dbReference type="OrthoDB" id="9770043at2"/>
<dbReference type="EMBL" id="CP019607">
    <property type="protein sequence ID" value="AQP51195.1"/>
    <property type="molecule type" value="Genomic_DNA"/>
</dbReference>
<dbReference type="Proteomes" id="UP000188235">
    <property type="component" value="Chromosome"/>
</dbReference>
<dbReference type="SUPFAM" id="SSF50952">
    <property type="entry name" value="Soluble quinoprotein glucose dehydrogenase"/>
    <property type="match status" value="1"/>
</dbReference>
<dbReference type="AlphaFoldDB" id="A0A1Q2CYN3"/>
<evidence type="ECO:0000256" key="2">
    <source>
        <dbReference type="SAM" id="SignalP"/>
    </source>
</evidence>
<protein>
    <submittedName>
        <fullName evidence="4">Dehydrogenase</fullName>
    </submittedName>
</protein>
<evidence type="ECO:0000313" key="4">
    <source>
        <dbReference type="EMBL" id="AQP51195.1"/>
    </source>
</evidence>
<feature type="compositionally biased region" description="Low complexity" evidence="1">
    <location>
        <begin position="44"/>
        <end position="74"/>
    </location>
</feature>
<dbReference type="RefSeq" id="WP_077350277.1">
    <property type="nucleotide sequence ID" value="NZ_CP019607.1"/>
</dbReference>
<dbReference type="KEGG" id="tfa:BW733_10480"/>
<keyword evidence="5" id="KW-1185">Reference proteome</keyword>
<dbReference type="PANTHER" id="PTHR19328:SF75">
    <property type="entry name" value="ALDOSE SUGAR DEHYDROGENASE YLII"/>
    <property type="match status" value="1"/>
</dbReference>
<dbReference type="Gene3D" id="2.120.10.30">
    <property type="entry name" value="TolB, C-terminal domain"/>
    <property type="match status" value="1"/>
</dbReference>
<dbReference type="PROSITE" id="PS51257">
    <property type="entry name" value="PROKAR_LIPOPROTEIN"/>
    <property type="match status" value="1"/>
</dbReference>
<evidence type="ECO:0000256" key="1">
    <source>
        <dbReference type="SAM" id="MobiDB-lite"/>
    </source>
</evidence>
<organism evidence="4 5">
    <name type="scientific">Tessaracoccus flavescens</name>
    <dbReference type="NCBI Taxonomy" id="399497"/>
    <lineage>
        <taxon>Bacteria</taxon>
        <taxon>Bacillati</taxon>
        <taxon>Actinomycetota</taxon>
        <taxon>Actinomycetes</taxon>
        <taxon>Propionibacteriales</taxon>
        <taxon>Propionibacteriaceae</taxon>
        <taxon>Tessaracoccus</taxon>
    </lineage>
</organism>
<gene>
    <name evidence="4" type="ORF">BW733_10480</name>
</gene>
<dbReference type="STRING" id="399497.BW733_10480"/>
<feature type="domain" description="Glucose/Sorbosone dehydrogenase" evidence="3">
    <location>
        <begin position="83"/>
        <end position="405"/>
    </location>
</feature>
<keyword evidence="2" id="KW-0732">Signal</keyword>
<evidence type="ECO:0000313" key="5">
    <source>
        <dbReference type="Proteomes" id="UP000188235"/>
    </source>
</evidence>